<dbReference type="PaxDb" id="67767-A0A0J7KB30"/>
<evidence type="ECO:0000313" key="2">
    <source>
        <dbReference type="Proteomes" id="UP000036403"/>
    </source>
</evidence>
<evidence type="ECO:0000313" key="1">
    <source>
        <dbReference type="EMBL" id="KMQ87482.1"/>
    </source>
</evidence>
<proteinExistence type="predicted"/>
<sequence>MDVRQRLLIIVVNAELQESFAYLIPCTNAVFSNHIAQVIFMRATDLGIEIAHDYYDFTVSSVPGDYVRLHTINATPHCFDFPIRRNKPGSQECRNAHYHAICNSPRTFQDAIRVPSLVADFSCGVQRSTATCPVSDFTLPTPDVEQRQASTGSPDNIPPLYTNIPFMFSWEYKAVGSRVFLHRSIPADIVNYAWRYLQ</sequence>
<reference evidence="1 2" key="1">
    <citation type="submission" date="2015-04" db="EMBL/GenBank/DDBJ databases">
        <title>Lasius niger genome sequencing.</title>
        <authorList>
            <person name="Konorov E.A."/>
            <person name="Nikitin M.A."/>
            <person name="Kirill M.V."/>
            <person name="Chang P."/>
        </authorList>
    </citation>
    <scope>NUCLEOTIDE SEQUENCE [LARGE SCALE GENOMIC DNA]</scope>
    <source>
        <tissue evidence="1">Whole</tissue>
    </source>
</reference>
<dbReference type="Proteomes" id="UP000036403">
    <property type="component" value="Unassembled WGS sequence"/>
</dbReference>
<protein>
    <submittedName>
        <fullName evidence="1">Cysteine-rich venom</fullName>
    </submittedName>
</protein>
<comment type="caution">
    <text evidence="1">The sequence shown here is derived from an EMBL/GenBank/DDBJ whole genome shotgun (WGS) entry which is preliminary data.</text>
</comment>
<organism evidence="1 2">
    <name type="scientific">Lasius niger</name>
    <name type="common">Black garden ant</name>
    <dbReference type="NCBI Taxonomy" id="67767"/>
    <lineage>
        <taxon>Eukaryota</taxon>
        <taxon>Metazoa</taxon>
        <taxon>Ecdysozoa</taxon>
        <taxon>Arthropoda</taxon>
        <taxon>Hexapoda</taxon>
        <taxon>Insecta</taxon>
        <taxon>Pterygota</taxon>
        <taxon>Neoptera</taxon>
        <taxon>Endopterygota</taxon>
        <taxon>Hymenoptera</taxon>
        <taxon>Apocrita</taxon>
        <taxon>Aculeata</taxon>
        <taxon>Formicoidea</taxon>
        <taxon>Formicidae</taxon>
        <taxon>Formicinae</taxon>
        <taxon>Lasius</taxon>
        <taxon>Lasius</taxon>
    </lineage>
</organism>
<accession>A0A0J7KB30</accession>
<keyword evidence="2" id="KW-1185">Reference proteome</keyword>
<name>A0A0J7KB30_LASNI</name>
<gene>
    <name evidence="1" type="ORF">RF55_13227</name>
</gene>
<dbReference type="EMBL" id="LBMM01010410">
    <property type="protein sequence ID" value="KMQ87482.1"/>
    <property type="molecule type" value="Genomic_DNA"/>
</dbReference>
<dbReference type="AlphaFoldDB" id="A0A0J7KB30"/>